<name>A0A167R8U4_9HYPO</name>
<evidence type="ECO:0000313" key="8">
    <source>
        <dbReference type="EMBL" id="OAA58374.1"/>
    </source>
</evidence>
<feature type="region of interest" description="Disordered" evidence="5">
    <location>
        <begin position="229"/>
        <end position="255"/>
    </location>
</feature>
<dbReference type="SUPFAM" id="SSF51197">
    <property type="entry name" value="Clavaminate synthase-like"/>
    <property type="match status" value="1"/>
</dbReference>
<dbReference type="GO" id="GO:0008270">
    <property type="term" value="F:zinc ion binding"/>
    <property type="evidence" value="ECO:0007669"/>
    <property type="project" value="UniProtKB-KW"/>
</dbReference>
<evidence type="ECO:0000259" key="6">
    <source>
        <dbReference type="PROSITE" id="PS51471"/>
    </source>
</evidence>
<comment type="caution">
    <text evidence="8">The sequence shown here is derived from an EMBL/GenBank/DDBJ whole genome shotgun (WGS) entry which is preliminary data.</text>
</comment>
<dbReference type="InterPro" id="IPR010666">
    <property type="entry name" value="Znf_GRF"/>
</dbReference>
<dbReference type="InterPro" id="IPR005123">
    <property type="entry name" value="Oxoglu/Fe-dep_dioxygenase_dom"/>
</dbReference>
<dbReference type="InterPro" id="IPR027450">
    <property type="entry name" value="AlkB-like"/>
</dbReference>
<dbReference type="OrthoDB" id="545910at2759"/>
<dbReference type="InterPro" id="IPR037151">
    <property type="entry name" value="AlkB-like_sf"/>
</dbReference>
<evidence type="ECO:0000256" key="1">
    <source>
        <dbReference type="ARBA" id="ARBA00022723"/>
    </source>
</evidence>
<dbReference type="Gene3D" id="2.60.120.590">
    <property type="entry name" value="Alpha-ketoglutarate-dependent dioxygenase AlkB-like"/>
    <property type="match status" value="1"/>
</dbReference>
<keyword evidence="3" id="KW-0862">Zinc</keyword>
<dbReference type="PANTHER" id="PTHR31212">
    <property type="entry name" value="ALPHA-KETOGLUTARATE-DEPENDENT DIOXYGENASE ALKB HOMOLOG 3"/>
    <property type="match status" value="1"/>
</dbReference>
<evidence type="ECO:0000256" key="2">
    <source>
        <dbReference type="ARBA" id="ARBA00022771"/>
    </source>
</evidence>
<evidence type="ECO:0000256" key="4">
    <source>
        <dbReference type="PROSITE-ProRule" id="PRU01343"/>
    </source>
</evidence>
<feature type="domain" description="GRF-type" evidence="7">
    <location>
        <begin position="459"/>
        <end position="504"/>
    </location>
</feature>
<proteinExistence type="predicted"/>
<dbReference type="GO" id="GO:0051213">
    <property type="term" value="F:dioxygenase activity"/>
    <property type="evidence" value="ECO:0007669"/>
    <property type="project" value="InterPro"/>
</dbReference>
<accession>A0A167R8U4</accession>
<reference evidence="8 9" key="1">
    <citation type="journal article" date="2016" name="Genome Biol. Evol.">
        <title>Divergent and convergent evolution of fungal pathogenicity.</title>
        <authorList>
            <person name="Shang Y."/>
            <person name="Xiao G."/>
            <person name="Zheng P."/>
            <person name="Cen K."/>
            <person name="Zhan S."/>
            <person name="Wang C."/>
        </authorList>
    </citation>
    <scope>NUCLEOTIDE SEQUENCE [LARGE SCALE GENOMIC DNA]</scope>
    <source>
        <strain evidence="8 9">RCEF 264</strain>
    </source>
</reference>
<feature type="domain" description="Fe2OG dioxygenase" evidence="6">
    <location>
        <begin position="322"/>
        <end position="448"/>
    </location>
</feature>
<feature type="region of interest" description="Disordered" evidence="5">
    <location>
        <begin position="1"/>
        <end position="27"/>
    </location>
</feature>
<dbReference type="Proteomes" id="UP000076874">
    <property type="component" value="Unassembled WGS sequence"/>
</dbReference>
<dbReference type="Pfam" id="PF13532">
    <property type="entry name" value="2OG-FeII_Oxy_2"/>
    <property type="match status" value="1"/>
</dbReference>
<gene>
    <name evidence="8" type="ORF">SPI_06447</name>
</gene>
<evidence type="ECO:0000256" key="5">
    <source>
        <dbReference type="SAM" id="MobiDB-lite"/>
    </source>
</evidence>
<dbReference type="STRING" id="1081102.A0A167R8U4"/>
<dbReference type="PROSITE" id="PS51471">
    <property type="entry name" value="FE2OG_OXY"/>
    <property type="match status" value="1"/>
</dbReference>
<evidence type="ECO:0000313" key="9">
    <source>
        <dbReference type="Proteomes" id="UP000076874"/>
    </source>
</evidence>
<protein>
    <submittedName>
        <fullName evidence="8">GRF zinc finger domain containing protein</fullName>
    </submittedName>
</protein>
<dbReference type="InterPro" id="IPR032854">
    <property type="entry name" value="ALKBH3"/>
</dbReference>
<organism evidence="8 9">
    <name type="scientific">Niveomyces insectorum RCEF 264</name>
    <dbReference type="NCBI Taxonomy" id="1081102"/>
    <lineage>
        <taxon>Eukaryota</taxon>
        <taxon>Fungi</taxon>
        <taxon>Dikarya</taxon>
        <taxon>Ascomycota</taxon>
        <taxon>Pezizomycotina</taxon>
        <taxon>Sordariomycetes</taxon>
        <taxon>Hypocreomycetidae</taxon>
        <taxon>Hypocreales</taxon>
        <taxon>Cordycipitaceae</taxon>
        <taxon>Niveomyces</taxon>
    </lineage>
</organism>
<keyword evidence="1" id="KW-0479">Metal-binding</keyword>
<sequence length="523" mass="57386">MDAFVVKNKNKRRKVTPPLSTVQSLTEANASGGSALLSLKENPRFNKDDKDDEPSTEIKLALLASLVDDISPPIGQDVLLDVLLDHDGSVSAAAEALRAWPDKWGSKATIEGRKSNGLGRCRVIGHQTSLRMLIPASPTTSRNEGTRQPCPSKRGRTLFLYDPVDVDAHTPCTLVHNFLPAEMANEFLRELLEEAATFSTPHTFKLFDQLVSSPHTSCLYLESVEEAATSPGRIAQRDSGDGGGGANVTDGSGHRQISLTADVHDGYRYNGARLPEVRASTPQMIRVRPLVQAAVNAAVQQRIADHYPGARKLPHQHPGPWRPNAAFVNCYAGGQQSVGWHSDQMTYLGPRAVIGSLSLGVAREFRVRRIIPSSAEGSGSNPSTTFAKSAAADDNSGQISIHLPHNSLLVMHAEMQEEWKHCIPPAASIDPHPVAGNKRINITYRDYRPEFHPRYTPRCRCGIATVLRVVQRKQENIGRYFWMCHAGNIPGKKGCSFFEWAHFDDDGNPVWNHNYVEHQTGAG</sequence>
<evidence type="ECO:0000259" key="7">
    <source>
        <dbReference type="PROSITE" id="PS51999"/>
    </source>
</evidence>
<evidence type="ECO:0000256" key="3">
    <source>
        <dbReference type="ARBA" id="ARBA00022833"/>
    </source>
</evidence>
<dbReference type="EMBL" id="AZHD01000012">
    <property type="protein sequence ID" value="OAA58374.1"/>
    <property type="molecule type" value="Genomic_DNA"/>
</dbReference>
<dbReference type="Pfam" id="PF06839">
    <property type="entry name" value="Zn_ribbon_GRF"/>
    <property type="match status" value="1"/>
</dbReference>
<keyword evidence="9" id="KW-1185">Reference proteome</keyword>
<keyword evidence="2 4" id="KW-0863">Zinc-finger</keyword>
<dbReference type="GO" id="GO:0006307">
    <property type="term" value="P:DNA alkylation repair"/>
    <property type="evidence" value="ECO:0007669"/>
    <property type="project" value="InterPro"/>
</dbReference>
<dbReference type="PROSITE" id="PS51999">
    <property type="entry name" value="ZF_GRF"/>
    <property type="match status" value="1"/>
</dbReference>
<dbReference type="PANTHER" id="PTHR31212:SF4">
    <property type="entry name" value="ALPHA-KETOGLUTARATE-DEPENDENT DIOXYGENASE ALKB HOMOLOG 3"/>
    <property type="match status" value="1"/>
</dbReference>
<dbReference type="AlphaFoldDB" id="A0A167R8U4"/>
<feature type="compositionally biased region" description="Polar residues" evidence="5">
    <location>
        <begin position="18"/>
        <end position="27"/>
    </location>
</feature>